<organism evidence="1">
    <name type="scientific">hydrothermal vent metagenome</name>
    <dbReference type="NCBI Taxonomy" id="652676"/>
    <lineage>
        <taxon>unclassified sequences</taxon>
        <taxon>metagenomes</taxon>
        <taxon>ecological metagenomes</taxon>
    </lineage>
</organism>
<reference evidence="1" key="1">
    <citation type="submission" date="2018-06" db="EMBL/GenBank/DDBJ databases">
        <authorList>
            <person name="Zhirakovskaya E."/>
        </authorList>
    </citation>
    <scope>NUCLEOTIDE SEQUENCE</scope>
</reference>
<protein>
    <submittedName>
        <fullName evidence="1">Uncharacterized protein</fullName>
    </submittedName>
</protein>
<proteinExistence type="predicted"/>
<evidence type="ECO:0000313" key="1">
    <source>
        <dbReference type="EMBL" id="VAW36466.1"/>
    </source>
</evidence>
<gene>
    <name evidence="1" type="ORF">MNBD_DELTA04-830</name>
</gene>
<dbReference type="EMBL" id="UOEY01000024">
    <property type="protein sequence ID" value="VAW36466.1"/>
    <property type="molecule type" value="Genomic_DNA"/>
</dbReference>
<dbReference type="AlphaFoldDB" id="A0A3B0VW70"/>
<name>A0A3B0VW70_9ZZZZ</name>
<accession>A0A3B0VW70</accession>
<sequence>MAQQKKFLIFISNTPRSDFFCKISKNAKKKLHQPNKYNIMNKK</sequence>